<protein>
    <submittedName>
        <fullName evidence="2">Uncharacterized protein</fullName>
    </submittedName>
</protein>
<evidence type="ECO:0000313" key="2">
    <source>
        <dbReference type="EMBL" id="MEQ2166427.1"/>
    </source>
</evidence>
<comment type="caution">
    <text evidence="2">The sequence shown here is derived from an EMBL/GenBank/DDBJ whole genome shotgun (WGS) entry which is preliminary data.</text>
</comment>
<accession>A0ABV0N4V3</accession>
<proteinExistence type="predicted"/>
<sequence>MTSFHPGFGSRAASHISSSQLPHPPNLCSTSTRSQREGAYLSRFWHPDVQLSLAPYPTRLSSPSHDARLHGNKVVRAAGRVLGGGKGGETAKAAAGPAVFAPGSLVVVCPTSERLRDHQSGSLIPLVPVSGKATKGLLSTRLVVQISGARS</sequence>
<dbReference type="Proteomes" id="UP001476798">
    <property type="component" value="Unassembled WGS sequence"/>
</dbReference>
<feature type="region of interest" description="Disordered" evidence="1">
    <location>
        <begin position="1"/>
        <end position="33"/>
    </location>
</feature>
<dbReference type="EMBL" id="JAHRIO010023749">
    <property type="protein sequence ID" value="MEQ2166427.1"/>
    <property type="molecule type" value="Genomic_DNA"/>
</dbReference>
<evidence type="ECO:0000256" key="1">
    <source>
        <dbReference type="SAM" id="MobiDB-lite"/>
    </source>
</evidence>
<evidence type="ECO:0000313" key="3">
    <source>
        <dbReference type="Proteomes" id="UP001476798"/>
    </source>
</evidence>
<feature type="compositionally biased region" description="Polar residues" evidence="1">
    <location>
        <begin position="15"/>
        <end position="33"/>
    </location>
</feature>
<organism evidence="2 3">
    <name type="scientific">Goodea atripinnis</name>
    <dbReference type="NCBI Taxonomy" id="208336"/>
    <lineage>
        <taxon>Eukaryota</taxon>
        <taxon>Metazoa</taxon>
        <taxon>Chordata</taxon>
        <taxon>Craniata</taxon>
        <taxon>Vertebrata</taxon>
        <taxon>Euteleostomi</taxon>
        <taxon>Actinopterygii</taxon>
        <taxon>Neopterygii</taxon>
        <taxon>Teleostei</taxon>
        <taxon>Neoteleostei</taxon>
        <taxon>Acanthomorphata</taxon>
        <taxon>Ovalentaria</taxon>
        <taxon>Atherinomorphae</taxon>
        <taxon>Cyprinodontiformes</taxon>
        <taxon>Goodeidae</taxon>
        <taxon>Goodea</taxon>
    </lineage>
</organism>
<gene>
    <name evidence="2" type="ORF">GOODEAATRI_027953</name>
</gene>
<name>A0ABV0N4V3_9TELE</name>
<reference evidence="2 3" key="1">
    <citation type="submission" date="2021-06" db="EMBL/GenBank/DDBJ databases">
        <authorList>
            <person name="Palmer J.M."/>
        </authorList>
    </citation>
    <scope>NUCLEOTIDE SEQUENCE [LARGE SCALE GENOMIC DNA]</scope>
    <source>
        <strain evidence="2 3">GA_2019</strain>
        <tissue evidence="2">Muscle</tissue>
    </source>
</reference>
<keyword evidence="3" id="KW-1185">Reference proteome</keyword>